<dbReference type="RefSeq" id="WP_248593017.1">
    <property type="nucleotide sequence ID" value="NZ_BAABEB010000012.1"/>
</dbReference>
<dbReference type="InterPro" id="IPR010982">
    <property type="entry name" value="Lambda_DNA-bd_dom_sf"/>
</dbReference>
<sequence length="266" mass="30090">MSRGRWIKIGRQLRAHRERAGLSQTDLARRVLLSPAMLSAMERGARGIKREHLERVDRELDTGNALVNLWDSTSDSALPTWYQDAAKRERASTEIWEYHPLLVPGLLQTEAYARCLLTMGLPRESPAEIDDLLQARMDRKTILRSDRPPFIVVVLDGSVLIRPVGGKRVMHEQLGHLLDLSERPNVSIQVIPFETEYHPGLYHAFSLFMVPNQGTVLYTENRHSGAPTDDPVIVADYARHYGDLRGAALPREASLQLIAQAQREFS</sequence>
<dbReference type="Pfam" id="PF19054">
    <property type="entry name" value="DUF5753"/>
    <property type="match status" value="1"/>
</dbReference>
<name>A0ABY4KZ91_THEAE</name>
<accession>A0ABY4KZ91</accession>
<organism evidence="2 3">
    <name type="scientific">Thermobifida alba</name>
    <name type="common">Thermomonospora alba</name>
    <dbReference type="NCBI Taxonomy" id="53522"/>
    <lineage>
        <taxon>Bacteria</taxon>
        <taxon>Bacillati</taxon>
        <taxon>Actinomycetota</taxon>
        <taxon>Actinomycetes</taxon>
        <taxon>Streptosporangiales</taxon>
        <taxon>Nocardiopsidaceae</taxon>
        <taxon>Thermobifida</taxon>
    </lineage>
</organism>
<dbReference type="InterPro" id="IPR043917">
    <property type="entry name" value="DUF5753"/>
</dbReference>
<gene>
    <name evidence="2" type="ORF">FOF52_06985</name>
</gene>
<dbReference type="CDD" id="cd00093">
    <property type="entry name" value="HTH_XRE"/>
    <property type="match status" value="1"/>
</dbReference>
<dbReference type="InterPro" id="IPR001387">
    <property type="entry name" value="Cro/C1-type_HTH"/>
</dbReference>
<dbReference type="PROSITE" id="PS50943">
    <property type="entry name" value="HTH_CROC1"/>
    <property type="match status" value="1"/>
</dbReference>
<dbReference type="EMBL" id="CP051627">
    <property type="protein sequence ID" value="UPT20731.1"/>
    <property type="molecule type" value="Genomic_DNA"/>
</dbReference>
<reference evidence="2 3" key="1">
    <citation type="submission" date="2020-04" db="EMBL/GenBank/DDBJ databases">
        <title>Thermobifida alba genome sequencing and assembly.</title>
        <authorList>
            <person name="Luzics S."/>
            <person name="Horvath B."/>
            <person name="Nagy I."/>
            <person name="Toth A."/>
            <person name="Nagy I."/>
            <person name="Kukolya J."/>
        </authorList>
    </citation>
    <scope>NUCLEOTIDE SEQUENCE [LARGE SCALE GENOMIC DNA]</scope>
    <source>
        <strain evidence="2 3">DSM 43795</strain>
    </source>
</reference>
<protein>
    <submittedName>
        <fullName evidence="2">Helix-turn-helix domain-containing protein</fullName>
    </submittedName>
</protein>
<evidence type="ECO:0000259" key="1">
    <source>
        <dbReference type="PROSITE" id="PS50943"/>
    </source>
</evidence>
<dbReference type="Proteomes" id="UP000832041">
    <property type="component" value="Chromosome"/>
</dbReference>
<evidence type="ECO:0000313" key="2">
    <source>
        <dbReference type="EMBL" id="UPT20731.1"/>
    </source>
</evidence>
<dbReference type="Gene3D" id="1.10.260.40">
    <property type="entry name" value="lambda repressor-like DNA-binding domains"/>
    <property type="match status" value="1"/>
</dbReference>
<dbReference type="Pfam" id="PF13560">
    <property type="entry name" value="HTH_31"/>
    <property type="match status" value="1"/>
</dbReference>
<feature type="domain" description="HTH cro/C1-type" evidence="1">
    <location>
        <begin position="13"/>
        <end position="76"/>
    </location>
</feature>
<keyword evidence="3" id="KW-1185">Reference proteome</keyword>
<dbReference type="SMART" id="SM00530">
    <property type="entry name" value="HTH_XRE"/>
    <property type="match status" value="1"/>
</dbReference>
<dbReference type="SUPFAM" id="SSF47413">
    <property type="entry name" value="lambda repressor-like DNA-binding domains"/>
    <property type="match status" value="1"/>
</dbReference>
<evidence type="ECO:0000313" key="3">
    <source>
        <dbReference type="Proteomes" id="UP000832041"/>
    </source>
</evidence>
<proteinExistence type="predicted"/>